<sequence length="300" mass="34012">MNIKNILLIFLTTIFLILTVTNCKQNDQNNIDHRSEIVDDLDSSFSFTSVPQRVITLAPNLTEMIYELGVDSFLIGNTTYCNYPEAAKGITKVGDLLTVDYEKIVSLKPDLIFITVEGNSKSTYDKLKEYGFKVFVSNPRNYNGIKKTFTDFGKIFNKEELVKTKIAYWDSIVDSIIVQSATPDSSSAMFLISIKPIMLAGGKTFLNEFLKFCGLKNIAASSQVNYPLFSREEILSKNPEYIIHSFMQKNIALDIKNAYPEWKNLSAIKTGNIIAVDPDIFFRPGPRFVIALKYLYDKLH</sequence>
<name>A0A3B1C940_9ZZZZ</name>
<dbReference type="Gene3D" id="3.40.50.1980">
    <property type="entry name" value="Nitrogenase molybdenum iron protein domain"/>
    <property type="match status" value="2"/>
</dbReference>
<dbReference type="Pfam" id="PF01497">
    <property type="entry name" value="Peripla_BP_2"/>
    <property type="match status" value="1"/>
</dbReference>
<proteinExistence type="predicted"/>
<evidence type="ECO:0000259" key="2">
    <source>
        <dbReference type="PROSITE" id="PS50983"/>
    </source>
</evidence>
<dbReference type="NCBIfam" id="NF038402">
    <property type="entry name" value="TroA_like"/>
    <property type="match status" value="1"/>
</dbReference>
<evidence type="ECO:0000256" key="1">
    <source>
        <dbReference type="ARBA" id="ARBA00022729"/>
    </source>
</evidence>
<organism evidence="3">
    <name type="scientific">hydrothermal vent metagenome</name>
    <dbReference type="NCBI Taxonomy" id="652676"/>
    <lineage>
        <taxon>unclassified sequences</taxon>
        <taxon>metagenomes</taxon>
        <taxon>ecological metagenomes</taxon>
    </lineage>
</organism>
<dbReference type="PROSITE" id="PS50983">
    <property type="entry name" value="FE_B12_PBP"/>
    <property type="match status" value="1"/>
</dbReference>
<dbReference type="InterPro" id="IPR050902">
    <property type="entry name" value="ABC_Transporter_SBP"/>
</dbReference>
<dbReference type="GO" id="GO:0071281">
    <property type="term" value="P:cellular response to iron ion"/>
    <property type="evidence" value="ECO:0007669"/>
    <property type="project" value="TreeGrafter"/>
</dbReference>
<dbReference type="PANTHER" id="PTHR30535:SF34">
    <property type="entry name" value="MOLYBDATE-BINDING PROTEIN MOLA"/>
    <property type="match status" value="1"/>
</dbReference>
<accession>A0A3B1C940</accession>
<dbReference type="PANTHER" id="PTHR30535">
    <property type="entry name" value="VITAMIN B12-BINDING PROTEIN"/>
    <property type="match status" value="1"/>
</dbReference>
<gene>
    <name evidence="3" type="ORF">MNBD_IGNAVI01-2419</name>
</gene>
<feature type="domain" description="Fe/B12 periplasmic-binding" evidence="2">
    <location>
        <begin position="53"/>
        <end position="300"/>
    </location>
</feature>
<protein>
    <submittedName>
        <fullName evidence="3">Vitamin B12 ABC transporter, B12-binding component BtuF</fullName>
    </submittedName>
</protein>
<dbReference type="EMBL" id="UOGD01000189">
    <property type="protein sequence ID" value="VAX21183.1"/>
    <property type="molecule type" value="Genomic_DNA"/>
</dbReference>
<dbReference type="InterPro" id="IPR054828">
    <property type="entry name" value="Vit_B12_bind_prot"/>
</dbReference>
<evidence type="ECO:0000313" key="3">
    <source>
        <dbReference type="EMBL" id="VAX21183.1"/>
    </source>
</evidence>
<dbReference type="InterPro" id="IPR002491">
    <property type="entry name" value="ABC_transptr_periplasmic_BD"/>
</dbReference>
<reference evidence="3" key="1">
    <citation type="submission" date="2018-06" db="EMBL/GenBank/DDBJ databases">
        <authorList>
            <person name="Zhirakovskaya E."/>
        </authorList>
    </citation>
    <scope>NUCLEOTIDE SEQUENCE</scope>
</reference>
<dbReference type="CDD" id="cd01144">
    <property type="entry name" value="BtuF"/>
    <property type="match status" value="1"/>
</dbReference>
<dbReference type="SUPFAM" id="SSF53807">
    <property type="entry name" value="Helical backbone' metal receptor"/>
    <property type="match status" value="1"/>
</dbReference>
<keyword evidence="1" id="KW-0732">Signal</keyword>
<dbReference type="AlphaFoldDB" id="A0A3B1C940"/>